<evidence type="ECO:0000256" key="6">
    <source>
        <dbReference type="ARBA" id="ARBA00022683"/>
    </source>
</evidence>
<evidence type="ECO:0000313" key="9">
    <source>
        <dbReference type="Proteomes" id="UP000570361"/>
    </source>
</evidence>
<gene>
    <name evidence="8" type="ORF">FHS18_005846</name>
</gene>
<dbReference type="Proteomes" id="UP000570361">
    <property type="component" value="Unassembled WGS sequence"/>
</dbReference>
<accession>A0A7W5B3G7</accession>
<proteinExistence type="predicted"/>
<dbReference type="InterPro" id="IPR050399">
    <property type="entry name" value="HPr"/>
</dbReference>
<dbReference type="NCBIfam" id="TIGR01003">
    <property type="entry name" value="PTS_HPr_family"/>
    <property type="match status" value="1"/>
</dbReference>
<dbReference type="GO" id="GO:0005737">
    <property type="term" value="C:cytoplasm"/>
    <property type="evidence" value="ECO:0007669"/>
    <property type="project" value="UniProtKB-SubCell"/>
</dbReference>
<keyword evidence="5" id="KW-0813">Transport</keyword>
<keyword evidence="6" id="KW-0598">Phosphotransferase system</keyword>
<organism evidence="8 9">
    <name type="scientific">Paenibacillus phyllosphaerae</name>
    <dbReference type="NCBI Taxonomy" id="274593"/>
    <lineage>
        <taxon>Bacteria</taxon>
        <taxon>Bacillati</taxon>
        <taxon>Bacillota</taxon>
        <taxon>Bacilli</taxon>
        <taxon>Bacillales</taxon>
        <taxon>Paenibacillaceae</taxon>
        <taxon>Paenibacillus</taxon>
    </lineage>
</organism>
<dbReference type="InterPro" id="IPR000032">
    <property type="entry name" value="HPr-like"/>
</dbReference>
<dbReference type="GO" id="GO:0009401">
    <property type="term" value="P:phosphoenolpyruvate-dependent sugar phosphotransferase system"/>
    <property type="evidence" value="ECO:0007669"/>
    <property type="project" value="UniProtKB-KW"/>
</dbReference>
<dbReference type="SUPFAM" id="SSF55594">
    <property type="entry name" value="HPr-like"/>
    <property type="match status" value="1"/>
</dbReference>
<dbReference type="Gene3D" id="3.30.1340.10">
    <property type="entry name" value="HPr-like"/>
    <property type="match status" value="1"/>
</dbReference>
<dbReference type="PROSITE" id="PS00369">
    <property type="entry name" value="PTS_HPR_HIS"/>
    <property type="match status" value="1"/>
</dbReference>
<reference evidence="8 9" key="1">
    <citation type="submission" date="2020-08" db="EMBL/GenBank/DDBJ databases">
        <title>Genomic Encyclopedia of Type Strains, Phase III (KMG-III): the genomes of soil and plant-associated and newly described type strains.</title>
        <authorList>
            <person name="Whitman W."/>
        </authorList>
    </citation>
    <scope>NUCLEOTIDE SEQUENCE [LARGE SCALE GENOMIC DNA]</scope>
    <source>
        <strain evidence="8 9">CECT 5862</strain>
    </source>
</reference>
<comment type="subcellular location">
    <subcellularLocation>
        <location evidence="2">Cytoplasm</location>
    </subcellularLocation>
</comment>
<evidence type="ECO:0000256" key="3">
    <source>
        <dbReference type="ARBA" id="ARBA00020422"/>
    </source>
</evidence>
<keyword evidence="5" id="KW-0762">Sugar transport</keyword>
<keyword evidence="4" id="KW-0963">Cytoplasm</keyword>
<dbReference type="PROSITE" id="PS51350">
    <property type="entry name" value="PTS_HPR_DOM"/>
    <property type="match status" value="1"/>
</dbReference>
<sequence>MLKRSYTLLDPDGLHARPANELVYTAGRYLDCALFAEFDGRRVTLHSILGFLTLTARQGGVLTVTADGPNEIEALDALQAVIEREGIGQLIEAS</sequence>
<evidence type="ECO:0000313" key="8">
    <source>
        <dbReference type="EMBL" id="MBB3113733.1"/>
    </source>
</evidence>
<evidence type="ECO:0000256" key="4">
    <source>
        <dbReference type="ARBA" id="ARBA00022490"/>
    </source>
</evidence>
<comment type="function">
    <text evidence="1">General (non sugar-specific) component of the phosphoenolpyruvate-dependent sugar phosphotransferase system (sugar PTS). This major carbohydrate active-transport system catalyzes the phosphorylation of incoming sugar substrates concomitantly with their translocation across the cell membrane. The phosphoryl group from phosphoenolpyruvate (PEP) is transferred to the phosphoryl carrier protein HPr by enzyme I. Phospho-HPr then transfers it to the PTS EIIA domain.</text>
</comment>
<dbReference type="InterPro" id="IPR001020">
    <property type="entry name" value="PTS_HPr_His_P_site"/>
</dbReference>
<dbReference type="InterPro" id="IPR035895">
    <property type="entry name" value="HPr-like_sf"/>
</dbReference>
<evidence type="ECO:0000259" key="7">
    <source>
        <dbReference type="PROSITE" id="PS51350"/>
    </source>
</evidence>
<dbReference type="EMBL" id="JACHXK010000021">
    <property type="protein sequence ID" value="MBB3113733.1"/>
    <property type="molecule type" value="Genomic_DNA"/>
</dbReference>
<dbReference type="Pfam" id="PF00381">
    <property type="entry name" value="PTS-HPr"/>
    <property type="match status" value="1"/>
</dbReference>
<dbReference type="PANTHER" id="PTHR33705">
    <property type="entry name" value="PHOSPHOCARRIER PROTEIN HPR"/>
    <property type="match status" value="1"/>
</dbReference>
<feature type="domain" description="HPr" evidence="7">
    <location>
        <begin position="1"/>
        <end position="93"/>
    </location>
</feature>
<dbReference type="AlphaFoldDB" id="A0A7W5B3G7"/>
<evidence type="ECO:0000256" key="1">
    <source>
        <dbReference type="ARBA" id="ARBA00003681"/>
    </source>
</evidence>
<name>A0A7W5B3G7_9BACL</name>
<dbReference type="CDD" id="cd00367">
    <property type="entry name" value="PTS-HPr_like"/>
    <property type="match status" value="1"/>
</dbReference>
<evidence type="ECO:0000256" key="2">
    <source>
        <dbReference type="ARBA" id="ARBA00004496"/>
    </source>
</evidence>
<protein>
    <recommendedName>
        <fullName evidence="3">Phosphocarrier protein HPr</fullName>
    </recommendedName>
</protein>
<dbReference type="PANTHER" id="PTHR33705:SF2">
    <property type="entry name" value="PHOSPHOCARRIER PROTEIN NPR"/>
    <property type="match status" value="1"/>
</dbReference>
<dbReference type="RefSeq" id="WP_183603805.1">
    <property type="nucleotide sequence ID" value="NZ_JACHXK010000021.1"/>
</dbReference>
<evidence type="ECO:0000256" key="5">
    <source>
        <dbReference type="ARBA" id="ARBA00022597"/>
    </source>
</evidence>
<comment type="caution">
    <text evidence="8">The sequence shown here is derived from an EMBL/GenBank/DDBJ whole genome shotgun (WGS) entry which is preliminary data.</text>
</comment>
<keyword evidence="9" id="KW-1185">Reference proteome</keyword>
<dbReference type="PRINTS" id="PR00107">
    <property type="entry name" value="PHOSPHOCPHPR"/>
</dbReference>